<dbReference type="GeneID" id="106664280"/>
<feature type="domain" description="EGF-like" evidence="14">
    <location>
        <begin position="532"/>
        <end position="569"/>
    </location>
</feature>
<dbReference type="InterPro" id="IPR000421">
    <property type="entry name" value="FA58C"/>
</dbReference>
<evidence type="ECO:0000256" key="2">
    <source>
        <dbReference type="ARBA" id="ARBA00010241"/>
    </source>
</evidence>
<feature type="domain" description="EGF-like" evidence="14">
    <location>
        <begin position="949"/>
        <end position="985"/>
    </location>
</feature>
<accession>A0A8I6RK11</accession>
<keyword evidence="4 10" id="KW-0812">Transmembrane</keyword>
<dbReference type="Gene3D" id="2.60.120.260">
    <property type="entry name" value="Galactose-binding domain-like"/>
    <property type="match status" value="1"/>
</dbReference>
<keyword evidence="6 10" id="KW-1133">Transmembrane helix</keyword>
<dbReference type="PROSITE" id="PS50022">
    <property type="entry name" value="FA58C_3"/>
    <property type="match status" value="1"/>
</dbReference>
<dbReference type="RefSeq" id="XP_014245347.1">
    <property type="nucleotide sequence ID" value="XM_014389861.2"/>
</dbReference>
<protein>
    <recommendedName>
        <fullName evidence="17">Neurexin-4</fullName>
    </recommendedName>
</protein>
<dbReference type="InterPro" id="IPR050372">
    <property type="entry name" value="Neurexin-related_CASP"/>
</dbReference>
<evidence type="ECO:0000256" key="7">
    <source>
        <dbReference type="ARBA" id="ARBA00023136"/>
    </source>
</evidence>
<dbReference type="SUPFAM" id="SSF49785">
    <property type="entry name" value="Galactose-binding domain-like"/>
    <property type="match status" value="1"/>
</dbReference>
<dbReference type="CDD" id="cd00057">
    <property type="entry name" value="FA58C"/>
    <property type="match status" value="1"/>
</dbReference>
<reference evidence="15" key="1">
    <citation type="submission" date="2022-01" db="UniProtKB">
        <authorList>
            <consortium name="EnsemblMetazoa"/>
        </authorList>
    </citation>
    <scope>IDENTIFICATION</scope>
</reference>
<dbReference type="Pfam" id="PF00008">
    <property type="entry name" value="EGF"/>
    <property type="match status" value="1"/>
</dbReference>
<evidence type="ECO:0000256" key="9">
    <source>
        <dbReference type="PROSITE-ProRule" id="PRU00076"/>
    </source>
</evidence>
<dbReference type="CTD" id="39387"/>
<keyword evidence="8" id="KW-1015">Disulfide bond</keyword>
<dbReference type="Gene3D" id="2.60.120.1000">
    <property type="match status" value="1"/>
</dbReference>
<evidence type="ECO:0000313" key="15">
    <source>
        <dbReference type="EnsemblMetazoa" id="XP_014245347.1"/>
    </source>
</evidence>
<dbReference type="PROSITE" id="PS50025">
    <property type="entry name" value="LAM_G_DOMAIN"/>
    <property type="match status" value="4"/>
</dbReference>
<evidence type="ECO:0000259" key="12">
    <source>
        <dbReference type="PROSITE" id="PS50022"/>
    </source>
</evidence>
<dbReference type="GO" id="GO:0016020">
    <property type="term" value="C:membrane"/>
    <property type="evidence" value="ECO:0007669"/>
    <property type="project" value="UniProtKB-SubCell"/>
</dbReference>
<dbReference type="SMART" id="SM00231">
    <property type="entry name" value="FA58C"/>
    <property type="match status" value="1"/>
</dbReference>
<dbReference type="PROSITE" id="PS01286">
    <property type="entry name" value="FA58C_2"/>
    <property type="match status" value="1"/>
</dbReference>
<keyword evidence="7 10" id="KW-0472">Membrane</keyword>
<dbReference type="Proteomes" id="UP000494040">
    <property type="component" value="Unassembled WGS sequence"/>
</dbReference>
<proteinExistence type="inferred from homology"/>
<dbReference type="AlphaFoldDB" id="A0A8I6RK11"/>
<dbReference type="PANTHER" id="PTHR15036">
    <property type="entry name" value="PIKACHURIN-LIKE PROTEIN"/>
    <property type="match status" value="1"/>
</dbReference>
<dbReference type="InterPro" id="IPR008979">
    <property type="entry name" value="Galactose-bd-like_sf"/>
</dbReference>
<feature type="chain" id="PRO_5035212932" description="Neurexin-4" evidence="11">
    <location>
        <begin position="22"/>
        <end position="1270"/>
    </location>
</feature>
<evidence type="ECO:0000259" key="14">
    <source>
        <dbReference type="PROSITE" id="PS50026"/>
    </source>
</evidence>
<feature type="domain" description="Laminin G" evidence="13">
    <location>
        <begin position="170"/>
        <end position="351"/>
    </location>
</feature>
<dbReference type="SMART" id="SM00181">
    <property type="entry name" value="EGF"/>
    <property type="match status" value="2"/>
</dbReference>
<dbReference type="Pfam" id="PF02210">
    <property type="entry name" value="Laminin_G_2"/>
    <property type="match status" value="4"/>
</dbReference>
<evidence type="ECO:0000256" key="3">
    <source>
        <dbReference type="ARBA" id="ARBA00022536"/>
    </source>
</evidence>
<dbReference type="PANTHER" id="PTHR15036:SF91">
    <property type="entry name" value="NEUREXIN-4"/>
    <property type="match status" value="1"/>
</dbReference>
<name>A0A8I6RK11_CIMLE</name>
<keyword evidence="3 9" id="KW-0245">EGF-like domain</keyword>
<evidence type="ECO:0000256" key="1">
    <source>
        <dbReference type="ARBA" id="ARBA00004479"/>
    </source>
</evidence>
<dbReference type="CDD" id="cd00053">
    <property type="entry name" value="EGF"/>
    <property type="match status" value="1"/>
</dbReference>
<dbReference type="SMART" id="SM00282">
    <property type="entry name" value="LamG"/>
    <property type="match status" value="4"/>
</dbReference>
<dbReference type="FunFam" id="2.60.120.260:FF:000016">
    <property type="entry name" value="Contactin-associated protein-like 4 isoform 1"/>
    <property type="match status" value="1"/>
</dbReference>
<dbReference type="EnsemblMetazoa" id="XM_014389861.2">
    <property type="protein sequence ID" value="XP_014245347.1"/>
    <property type="gene ID" value="LOC106664280"/>
</dbReference>
<dbReference type="Gene3D" id="2.10.25.10">
    <property type="entry name" value="Laminin"/>
    <property type="match status" value="1"/>
</dbReference>
<comment type="subcellular location">
    <subcellularLocation>
        <location evidence="1">Membrane</location>
        <topology evidence="1">Single-pass type I membrane protein</topology>
    </subcellularLocation>
</comment>
<evidence type="ECO:0000256" key="6">
    <source>
        <dbReference type="ARBA" id="ARBA00022989"/>
    </source>
</evidence>
<comment type="caution">
    <text evidence="9">Lacks conserved residue(s) required for the propagation of feature annotation.</text>
</comment>
<dbReference type="Gene3D" id="2.60.120.200">
    <property type="match status" value="4"/>
</dbReference>
<evidence type="ECO:0000256" key="10">
    <source>
        <dbReference type="SAM" id="Phobius"/>
    </source>
</evidence>
<feature type="domain" description="Laminin G" evidence="13">
    <location>
        <begin position="987"/>
        <end position="1169"/>
    </location>
</feature>
<feature type="signal peptide" evidence="11">
    <location>
        <begin position="1"/>
        <end position="21"/>
    </location>
</feature>
<dbReference type="Pfam" id="PF00754">
    <property type="entry name" value="F5_F8_type_C"/>
    <property type="match status" value="1"/>
</dbReference>
<evidence type="ECO:0000256" key="5">
    <source>
        <dbReference type="ARBA" id="ARBA00022729"/>
    </source>
</evidence>
<evidence type="ECO:0000256" key="4">
    <source>
        <dbReference type="ARBA" id="ARBA00022692"/>
    </source>
</evidence>
<evidence type="ECO:0000256" key="8">
    <source>
        <dbReference type="ARBA" id="ARBA00023157"/>
    </source>
</evidence>
<feature type="transmembrane region" description="Helical" evidence="10">
    <location>
        <begin position="1204"/>
        <end position="1225"/>
    </location>
</feature>
<feature type="domain" description="F5/8 type C" evidence="12">
    <location>
        <begin position="26"/>
        <end position="164"/>
    </location>
</feature>
<dbReference type="PROSITE" id="PS50026">
    <property type="entry name" value="EGF_3"/>
    <property type="match status" value="2"/>
</dbReference>
<evidence type="ECO:0000259" key="13">
    <source>
        <dbReference type="PROSITE" id="PS50025"/>
    </source>
</evidence>
<dbReference type="SUPFAM" id="SSF49899">
    <property type="entry name" value="Concanavalin A-like lectins/glucanases"/>
    <property type="match status" value="4"/>
</dbReference>
<dbReference type="CDD" id="cd00054">
    <property type="entry name" value="EGF_CA"/>
    <property type="match status" value="1"/>
</dbReference>
<dbReference type="InterPro" id="IPR013320">
    <property type="entry name" value="ConA-like_dom_sf"/>
</dbReference>
<evidence type="ECO:0000256" key="11">
    <source>
        <dbReference type="SAM" id="SignalP"/>
    </source>
</evidence>
<organism evidence="15 16">
    <name type="scientific">Cimex lectularius</name>
    <name type="common">Bed bug</name>
    <name type="synonym">Acanthia lectularia</name>
    <dbReference type="NCBI Taxonomy" id="79782"/>
    <lineage>
        <taxon>Eukaryota</taxon>
        <taxon>Metazoa</taxon>
        <taxon>Ecdysozoa</taxon>
        <taxon>Arthropoda</taxon>
        <taxon>Hexapoda</taxon>
        <taxon>Insecta</taxon>
        <taxon>Pterygota</taxon>
        <taxon>Neoptera</taxon>
        <taxon>Paraneoptera</taxon>
        <taxon>Hemiptera</taxon>
        <taxon>Heteroptera</taxon>
        <taxon>Panheteroptera</taxon>
        <taxon>Cimicomorpha</taxon>
        <taxon>Cimicidae</taxon>
        <taxon>Cimex</taxon>
    </lineage>
</organism>
<feature type="domain" description="Laminin G" evidence="13">
    <location>
        <begin position="357"/>
        <end position="530"/>
    </location>
</feature>
<keyword evidence="5 11" id="KW-0732">Signal</keyword>
<dbReference type="InterPro" id="IPR000742">
    <property type="entry name" value="EGF"/>
</dbReference>
<dbReference type="InterPro" id="IPR001791">
    <property type="entry name" value="Laminin_G"/>
</dbReference>
<comment type="similarity">
    <text evidence="2">Belongs to the neurexin family.</text>
</comment>
<keyword evidence="16" id="KW-1185">Reference proteome</keyword>
<evidence type="ECO:0008006" key="17">
    <source>
        <dbReference type="Google" id="ProtNLM"/>
    </source>
</evidence>
<dbReference type="CDD" id="cd00110">
    <property type="entry name" value="LamG"/>
    <property type="match status" value="4"/>
</dbReference>
<feature type="domain" description="Laminin G" evidence="13">
    <location>
        <begin position="782"/>
        <end position="948"/>
    </location>
</feature>
<dbReference type="OrthoDB" id="26719at2759"/>
<evidence type="ECO:0000313" key="16">
    <source>
        <dbReference type="Proteomes" id="UP000494040"/>
    </source>
</evidence>
<sequence>MYDRSLLCGVLLTLLSAGSFADYYDCNEPLLDRAVLSATSSLVDRGPENARLNGDLAWTPQENTYYQSLTIDLGVRKRVNWIATQGRASTLEYVTEYIVQYSDDGQQWTAVTDPSGDHEMFKGNINGEGIKRNKFEVPIIGQWIRINPTRWRDRISLRLELYGCDYVGENMYFNGSSLLKIDFKSEPISSTRESIRFRFKTNMADGVLMYSKGTQGDFFALQLRQNRMMFNIDLGSRLTTSLSVGSLLDDNIWHDVIISRNRRDIVFSVDRVVIHGRIKGDYIRLNLNRELYVGGVPNFQEGLKVSQNFSGCIENLFLNSTNVIYEVKEGYNNGDEELMHKYTKVNTLYSCLESHIIPVSFLTRSSYAKLKGYEGSNRLNVSVGFRTYEENGLLIFHKFLPKGFVKVFLQKGHIKVELQLPARGGGPYSTVQSTFLDNYNERFDDGRWHHCMLTISKDNLVLTVDQKPMPTLKEISIQTTSYYLIGGGIQGEPGFIGCMRLISVDGNYQLPTNWKEDEYCCKGEIVFDSCQMIDRCNPNPCEHGAVCTQSSFEFICNCQDTGYTGAVCHTSLNPLSCGSYKDSGEKASIKIDIDGSGPLAPFPVSCEYSDGRIITIVHHSNEEDTPVDGFQPPGSFSQDIIYDADMLQLEALTNRSISCTQYLYYKCRNARLFNSPSTEESFNPYSWWVSRNNKKMDYWGESVPGSRKCQCGIMGNCVDPTKWCNCDQGLDTWVADEGKLWDKNELPVRQLRFGDTGHPLDDKEGVYRLGPLICEGDDLFNNVVTFRISDASINLPTFDMGHSGDIFLEFKTTLLNGVILHSKGPSDFIKLAIIGGTKLQFTFQAGGGNLGVTVETTYILADDQWHSVSIERNRKEARLIVDSALKAEVRQPPGPVRAMHLTSPLVIGSTVEYRDGFTGCVRSLLLNGKLVDLKSYAEKGLYGVSVGCVGKCASNPCMNNGTCIERYDGYTCDCRWTAFKGPICADEIGVNLRSNSMVKYDFMGSWRSTLAESIRVGFTTTNPKGFLLGMFSSLTSEYMTISVSNSGHLRVVFDFGFERREAIFPNKHFGLGQYHDVRISRKNSGSTLVMLVDNYEPMEFHYEVKESADAQFNNIQYLYIGKNETMKEGFVGCISRVEFDDIYPLKLLFQEDGPSNVKSIGGNLNEDFCGVEPITHPPNIVETRPPPDIDEDKLAEIYSDTASAVIGGVVFAILLILLIVAFLIFRYVMRHKGEYLTQEDRGAEMALDPDEAVMESTTGHQVQKKKEWFI</sequence>